<dbReference type="AlphaFoldDB" id="A0A3B1JN80"/>
<reference evidence="2" key="3">
    <citation type="submission" date="2025-08" db="UniProtKB">
        <authorList>
            <consortium name="Ensembl"/>
        </authorList>
    </citation>
    <scope>IDENTIFICATION</scope>
</reference>
<dbReference type="Ensembl" id="ENSAMXT00000053315.1">
    <property type="protein sequence ID" value="ENSAMXP00000042809.1"/>
    <property type="gene ID" value="ENSAMXG00000038384.1"/>
</dbReference>
<proteinExistence type="predicted"/>
<organism evidence="2 3">
    <name type="scientific">Astyanax mexicanus</name>
    <name type="common">Blind cave fish</name>
    <name type="synonym">Astyanax fasciatus mexicanus</name>
    <dbReference type="NCBI Taxonomy" id="7994"/>
    <lineage>
        <taxon>Eukaryota</taxon>
        <taxon>Metazoa</taxon>
        <taxon>Chordata</taxon>
        <taxon>Craniata</taxon>
        <taxon>Vertebrata</taxon>
        <taxon>Euteleostomi</taxon>
        <taxon>Actinopterygii</taxon>
        <taxon>Neopterygii</taxon>
        <taxon>Teleostei</taxon>
        <taxon>Ostariophysi</taxon>
        <taxon>Characiformes</taxon>
        <taxon>Characoidei</taxon>
        <taxon>Acestrorhamphidae</taxon>
        <taxon>Acestrorhamphinae</taxon>
        <taxon>Astyanax</taxon>
    </lineage>
</organism>
<dbReference type="InParanoid" id="A0A3B1JN80"/>
<evidence type="ECO:0000256" key="1">
    <source>
        <dbReference type="SAM" id="MobiDB-lite"/>
    </source>
</evidence>
<protein>
    <submittedName>
        <fullName evidence="2">Uncharacterized protein</fullName>
    </submittedName>
</protein>
<feature type="region of interest" description="Disordered" evidence="1">
    <location>
        <begin position="214"/>
        <end position="240"/>
    </location>
</feature>
<keyword evidence="3" id="KW-1185">Reference proteome</keyword>
<sequence length="267" mass="29311">MGQCVTKCKNPTSSLAAKVVKRMLGSHMVKREAEEEAGPALRQSPGSVRRAEPEQEGEGLSSGSDRGDDAYSEMGMEKRFFPWFWRLGSSGCYHCKFTRREFVEGCRHPGDSLQDLSAVPGAAGGVPRRESFKDLVPLTFQFGTGRGRGPALAAALRLRHRAVEAVFHRWTRPPSWSAGSTSCRITRYGVAGISQRTPGTWFLNFTQSIGPDLGNYSEDERGPASSTPFVGVGRRRGGRENERSGLSAFKRLTVAAGFRVAGYYWLL</sequence>
<reference evidence="3" key="2">
    <citation type="journal article" date="2014" name="Nat. Commun.">
        <title>The cavefish genome reveals candidate genes for eye loss.</title>
        <authorList>
            <person name="McGaugh S.E."/>
            <person name="Gross J.B."/>
            <person name="Aken B."/>
            <person name="Blin M."/>
            <person name="Borowsky R."/>
            <person name="Chalopin D."/>
            <person name="Hinaux H."/>
            <person name="Jeffery W.R."/>
            <person name="Keene A."/>
            <person name="Ma L."/>
            <person name="Minx P."/>
            <person name="Murphy D."/>
            <person name="O'Quin K.E."/>
            <person name="Retaux S."/>
            <person name="Rohner N."/>
            <person name="Searle S.M."/>
            <person name="Stahl B.A."/>
            <person name="Tabin C."/>
            <person name="Volff J.N."/>
            <person name="Yoshizawa M."/>
            <person name="Warren W.C."/>
        </authorList>
    </citation>
    <scope>NUCLEOTIDE SEQUENCE [LARGE SCALE GENOMIC DNA]</scope>
    <source>
        <strain evidence="3">female</strain>
    </source>
</reference>
<evidence type="ECO:0000313" key="3">
    <source>
        <dbReference type="Proteomes" id="UP000018467"/>
    </source>
</evidence>
<feature type="region of interest" description="Disordered" evidence="1">
    <location>
        <begin position="27"/>
        <end position="71"/>
    </location>
</feature>
<name>A0A3B1JN80_ASTMX</name>
<evidence type="ECO:0000313" key="2">
    <source>
        <dbReference type="Ensembl" id="ENSAMXP00000042809.1"/>
    </source>
</evidence>
<dbReference type="Proteomes" id="UP000018467">
    <property type="component" value="Unassembled WGS sequence"/>
</dbReference>
<reference evidence="3" key="1">
    <citation type="submission" date="2013-03" db="EMBL/GenBank/DDBJ databases">
        <authorList>
            <person name="Jeffery W."/>
            <person name="Warren W."/>
            <person name="Wilson R.K."/>
        </authorList>
    </citation>
    <scope>NUCLEOTIDE SEQUENCE</scope>
    <source>
        <strain evidence="3">female</strain>
    </source>
</reference>
<dbReference type="STRING" id="7994.ENSAMXP00000042809"/>
<accession>A0A3B1JN80</accession>
<reference evidence="2" key="4">
    <citation type="submission" date="2025-09" db="UniProtKB">
        <authorList>
            <consortium name="Ensembl"/>
        </authorList>
    </citation>
    <scope>IDENTIFICATION</scope>
</reference>